<name>A0A366S9S6_9HYPO</name>
<keyword evidence="2" id="KW-1185">Reference proteome</keyword>
<organism evidence="1 2">
    <name type="scientific">Fusarium coffeatum</name>
    <dbReference type="NCBI Taxonomy" id="231269"/>
    <lineage>
        <taxon>Eukaryota</taxon>
        <taxon>Fungi</taxon>
        <taxon>Dikarya</taxon>
        <taxon>Ascomycota</taxon>
        <taxon>Pezizomycotina</taxon>
        <taxon>Sordariomycetes</taxon>
        <taxon>Hypocreomycetidae</taxon>
        <taxon>Hypocreales</taxon>
        <taxon>Nectriaceae</taxon>
        <taxon>Fusarium</taxon>
        <taxon>Fusarium incarnatum-equiseti species complex</taxon>
    </lineage>
</organism>
<dbReference type="RefSeq" id="XP_031020037.1">
    <property type="nucleotide sequence ID" value="XM_031155834.1"/>
</dbReference>
<dbReference type="AlphaFoldDB" id="A0A366S9S6"/>
<evidence type="ECO:0000313" key="1">
    <source>
        <dbReference type="EMBL" id="RBR25446.1"/>
    </source>
</evidence>
<proteinExistence type="predicted"/>
<protein>
    <submittedName>
        <fullName evidence="1">Uncharacterized protein</fullName>
    </submittedName>
</protein>
<dbReference type="OrthoDB" id="5104015at2759"/>
<reference evidence="1 2" key="1">
    <citation type="submission" date="2018-06" db="EMBL/GenBank/DDBJ databases">
        <title>Fusarium incarnatum-equiseti species complex species 28.</title>
        <authorList>
            <person name="Gardiner D.M."/>
        </authorList>
    </citation>
    <scope>NUCLEOTIDE SEQUENCE [LARGE SCALE GENOMIC DNA]</scope>
    <source>
        <strain evidence="1 2">FIESC_28</strain>
    </source>
</reference>
<dbReference type="Proteomes" id="UP000253153">
    <property type="component" value="Unassembled WGS sequence"/>
</dbReference>
<gene>
    <name evidence="1" type="ORF">FIESC28_01684</name>
</gene>
<dbReference type="GeneID" id="41991130"/>
<evidence type="ECO:0000313" key="2">
    <source>
        <dbReference type="Proteomes" id="UP000253153"/>
    </source>
</evidence>
<comment type="caution">
    <text evidence="1">The sequence shown here is derived from an EMBL/GenBank/DDBJ whole genome shotgun (WGS) entry which is preliminary data.</text>
</comment>
<accession>A0A366S9S6</accession>
<dbReference type="EMBL" id="QKXC01000038">
    <property type="protein sequence ID" value="RBR25446.1"/>
    <property type="molecule type" value="Genomic_DNA"/>
</dbReference>
<sequence>MDINTSPAPSADNTFCEVCQDTSECEFRKYFNRLQSSNEDWKQEAKPDRIRYCVPEKQSEMRRLWYMGLEKEVLNRARPQRMAMMTAEEREVQNRNFARVEECLRIRQILQRDHIGRLPVTRPDFIFKRTPCRLRLDLIANTSVRIGVYRPYAVPNSRYYLRHRPGTYIFKLRHDMGIGRHTFMGATGYATIGDFEYMGQVPRHESVYDFRFKAMLGDAIKLFVGELRELHRLSVPDQGPDPAKMHSVAIYTKLWELWKDFSNRSEGAWPTSNLQFKFKTCPIILELGWLMNLLPHTRAKNDEPHALEELMASATGTSLSGLSTRWEAKERAAALNMLKSGDLDLLIYVPTPDTEDIHDFYSQAQFDSDPLNPKFKFNLAEILVYRRRESTDRTLEIPLEFLLAPASVRPIGTTSINLVLVLGT</sequence>